<dbReference type="Gene3D" id="1.10.10.10">
    <property type="entry name" value="Winged helix-like DNA-binding domain superfamily/Winged helix DNA-binding domain"/>
    <property type="match status" value="1"/>
</dbReference>
<dbReference type="PROSITE" id="PS51755">
    <property type="entry name" value="OMPR_PHOB"/>
    <property type="match status" value="1"/>
</dbReference>
<keyword evidence="2 5" id="KW-0238">DNA-binding</keyword>
<evidence type="ECO:0000313" key="9">
    <source>
        <dbReference type="Proteomes" id="UP000295515"/>
    </source>
</evidence>
<dbReference type="CDD" id="cd00383">
    <property type="entry name" value="trans_reg_C"/>
    <property type="match status" value="1"/>
</dbReference>
<evidence type="ECO:0000259" key="6">
    <source>
        <dbReference type="PROSITE" id="PS50110"/>
    </source>
</evidence>
<feature type="domain" description="Response regulatory" evidence="6">
    <location>
        <begin position="3"/>
        <end position="116"/>
    </location>
</feature>
<sequence>MKKILLVEDDIDIVKHLISFLENEGFFVYHTDGQTKAMDMIENQYFDLILLDLSLKEGHGFSLYHQIKSYQDIPIIFLTASNDEYSVVTGLNLGADDYISKPFRPRELLSRISNVLKRYQRQNIVFKYQDIKLNTLTGQVLKNNQEIILSALEYKLLLIFISHPHQLLSRDFLLDEIWNITGEDVTDNTLSVYMKRLRQKIEDDPKNPCYIKTLRGLGYKLGD</sequence>
<dbReference type="Gene3D" id="3.40.50.2300">
    <property type="match status" value="1"/>
</dbReference>
<dbReference type="GO" id="GO:0032993">
    <property type="term" value="C:protein-DNA complex"/>
    <property type="evidence" value="ECO:0007669"/>
    <property type="project" value="TreeGrafter"/>
</dbReference>
<dbReference type="GO" id="GO:0000976">
    <property type="term" value="F:transcription cis-regulatory region binding"/>
    <property type="evidence" value="ECO:0007669"/>
    <property type="project" value="TreeGrafter"/>
</dbReference>
<dbReference type="PANTHER" id="PTHR48111:SF73">
    <property type="entry name" value="ALKALINE PHOSPHATASE SYNTHESIS TRANSCRIPTIONAL REGULATORY PROTEIN PHOP"/>
    <property type="match status" value="1"/>
</dbReference>
<dbReference type="InterPro" id="IPR001789">
    <property type="entry name" value="Sig_transdc_resp-reg_receiver"/>
</dbReference>
<dbReference type="InterPro" id="IPR036388">
    <property type="entry name" value="WH-like_DNA-bd_sf"/>
</dbReference>
<feature type="modified residue" description="4-aspartylphosphate" evidence="4">
    <location>
        <position position="52"/>
    </location>
</feature>
<dbReference type="Gene3D" id="6.10.250.690">
    <property type="match status" value="1"/>
</dbReference>
<keyword evidence="1" id="KW-0805">Transcription regulation</keyword>
<dbReference type="CDD" id="cd17574">
    <property type="entry name" value="REC_OmpR"/>
    <property type="match status" value="1"/>
</dbReference>
<keyword evidence="9" id="KW-1185">Reference proteome</keyword>
<name>A0A4R3YPH7_9FIRM</name>
<proteinExistence type="predicted"/>
<dbReference type="PANTHER" id="PTHR48111">
    <property type="entry name" value="REGULATOR OF RPOS"/>
    <property type="match status" value="1"/>
</dbReference>
<evidence type="ECO:0000256" key="4">
    <source>
        <dbReference type="PROSITE-ProRule" id="PRU00169"/>
    </source>
</evidence>
<dbReference type="SMART" id="SM00448">
    <property type="entry name" value="REC"/>
    <property type="match status" value="1"/>
</dbReference>
<dbReference type="EMBL" id="SMCQ01000021">
    <property type="protein sequence ID" value="TCV94236.1"/>
    <property type="molecule type" value="Genomic_DNA"/>
</dbReference>
<keyword evidence="4" id="KW-0597">Phosphoprotein</keyword>
<evidence type="ECO:0000256" key="1">
    <source>
        <dbReference type="ARBA" id="ARBA00023015"/>
    </source>
</evidence>
<gene>
    <name evidence="8" type="ORF">EDD60_12130</name>
</gene>
<dbReference type="SUPFAM" id="SSF52172">
    <property type="entry name" value="CheY-like"/>
    <property type="match status" value="1"/>
</dbReference>
<evidence type="ECO:0000256" key="5">
    <source>
        <dbReference type="PROSITE-ProRule" id="PRU01091"/>
    </source>
</evidence>
<evidence type="ECO:0000256" key="2">
    <source>
        <dbReference type="ARBA" id="ARBA00023125"/>
    </source>
</evidence>
<dbReference type="GO" id="GO:0000156">
    <property type="term" value="F:phosphorelay response regulator activity"/>
    <property type="evidence" value="ECO:0007669"/>
    <property type="project" value="TreeGrafter"/>
</dbReference>
<feature type="domain" description="OmpR/PhoB-type" evidence="7">
    <location>
        <begin position="123"/>
        <end position="223"/>
    </location>
</feature>
<comment type="caution">
    <text evidence="8">The sequence shown here is derived from an EMBL/GenBank/DDBJ whole genome shotgun (WGS) entry which is preliminary data.</text>
</comment>
<dbReference type="SMART" id="SM00862">
    <property type="entry name" value="Trans_reg_C"/>
    <property type="match status" value="1"/>
</dbReference>
<dbReference type="GO" id="GO:0006355">
    <property type="term" value="P:regulation of DNA-templated transcription"/>
    <property type="evidence" value="ECO:0007669"/>
    <property type="project" value="InterPro"/>
</dbReference>
<evidence type="ECO:0000313" key="8">
    <source>
        <dbReference type="EMBL" id="TCV94236.1"/>
    </source>
</evidence>
<feature type="DNA-binding region" description="OmpR/PhoB-type" evidence="5">
    <location>
        <begin position="123"/>
        <end position="223"/>
    </location>
</feature>
<reference evidence="8 9" key="1">
    <citation type="submission" date="2019-03" db="EMBL/GenBank/DDBJ databases">
        <title>Genomic Encyclopedia of Type Strains, Phase IV (KMG-IV): sequencing the most valuable type-strain genomes for metagenomic binning, comparative biology and taxonomic classification.</title>
        <authorList>
            <person name="Goeker M."/>
        </authorList>
    </citation>
    <scope>NUCLEOTIDE SEQUENCE [LARGE SCALE GENOMIC DNA]</scope>
    <source>
        <strain evidence="8 9">DSM 29487</strain>
    </source>
</reference>
<dbReference type="Proteomes" id="UP000295515">
    <property type="component" value="Unassembled WGS sequence"/>
</dbReference>
<accession>A0A4R3YPH7</accession>
<keyword evidence="3" id="KW-0804">Transcription</keyword>
<protein>
    <submittedName>
        <fullName evidence="8">DNA-binding response OmpR family regulator</fullName>
    </submittedName>
</protein>
<evidence type="ECO:0000259" key="7">
    <source>
        <dbReference type="PROSITE" id="PS51755"/>
    </source>
</evidence>
<dbReference type="InterPro" id="IPR001867">
    <property type="entry name" value="OmpR/PhoB-type_DNA-bd"/>
</dbReference>
<evidence type="ECO:0000256" key="3">
    <source>
        <dbReference type="ARBA" id="ARBA00023163"/>
    </source>
</evidence>
<dbReference type="PROSITE" id="PS50110">
    <property type="entry name" value="RESPONSE_REGULATORY"/>
    <property type="match status" value="1"/>
</dbReference>
<dbReference type="InterPro" id="IPR011006">
    <property type="entry name" value="CheY-like_superfamily"/>
</dbReference>
<dbReference type="Pfam" id="PF00486">
    <property type="entry name" value="Trans_reg_C"/>
    <property type="match status" value="1"/>
</dbReference>
<dbReference type="AlphaFoldDB" id="A0A4R3YPH7"/>
<dbReference type="GO" id="GO:0005829">
    <property type="term" value="C:cytosol"/>
    <property type="evidence" value="ECO:0007669"/>
    <property type="project" value="TreeGrafter"/>
</dbReference>
<dbReference type="RefSeq" id="WP_066447168.1">
    <property type="nucleotide sequence ID" value="NZ_JANKBF010000019.1"/>
</dbReference>
<organism evidence="8 9">
    <name type="scientific">Longibaculum muris</name>
    <dbReference type="NCBI Taxonomy" id="1796628"/>
    <lineage>
        <taxon>Bacteria</taxon>
        <taxon>Bacillati</taxon>
        <taxon>Bacillota</taxon>
        <taxon>Erysipelotrichia</taxon>
        <taxon>Erysipelotrichales</taxon>
        <taxon>Coprobacillaceae</taxon>
        <taxon>Longibaculum</taxon>
    </lineage>
</organism>
<dbReference type="GeneID" id="98916233"/>
<dbReference type="InterPro" id="IPR039420">
    <property type="entry name" value="WalR-like"/>
</dbReference>
<dbReference type="Pfam" id="PF00072">
    <property type="entry name" value="Response_reg"/>
    <property type="match status" value="1"/>
</dbReference>